<dbReference type="AlphaFoldDB" id="A0A852X2F4"/>
<dbReference type="EMBL" id="JACBZX010000001">
    <property type="protein sequence ID" value="NYG37246.1"/>
    <property type="molecule type" value="Genomic_DNA"/>
</dbReference>
<evidence type="ECO:0000256" key="3">
    <source>
        <dbReference type="ARBA" id="ARBA00022801"/>
    </source>
</evidence>
<dbReference type="GO" id="GO:0008855">
    <property type="term" value="F:exodeoxyribonuclease VII activity"/>
    <property type="evidence" value="ECO:0007669"/>
    <property type="project" value="UniProtKB-UniRule"/>
</dbReference>
<name>A0A852X2F4_9MICO</name>
<evidence type="ECO:0000259" key="8">
    <source>
        <dbReference type="Pfam" id="PF13742"/>
    </source>
</evidence>
<accession>A0A852X2F4</accession>
<evidence type="ECO:0000256" key="6">
    <source>
        <dbReference type="RuleBase" id="RU004355"/>
    </source>
</evidence>
<comment type="subcellular location">
    <subcellularLocation>
        <location evidence="5 6">Cytoplasm</location>
    </subcellularLocation>
</comment>
<evidence type="ECO:0000313" key="9">
    <source>
        <dbReference type="EMBL" id="NYG37246.1"/>
    </source>
</evidence>
<evidence type="ECO:0000256" key="2">
    <source>
        <dbReference type="ARBA" id="ARBA00022722"/>
    </source>
</evidence>
<evidence type="ECO:0000256" key="5">
    <source>
        <dbReference type="HAMAP-Rule" id="MF_00378"/>
    </source>
</evidence>
<keyword evidence="2 5" id="KW-0540">Nuclease</keyword>
<comment type="catalytic activity">
    <reaction evidence="5 6">
        <text>Exonucleolytic cleavage in either 5'- to 3'- or 3'- to 5'-direction to yield nucleoside 5'-phosphates.</text>
        <dbReference type="EC" id="3.1.11.6"/>
    </reaction>
</comment>
<keyword evidence="4 5" id="KW-0269">Exonuclease</keyword>
<comment type="similarity">
    <text evidence="5 6">Belongs to the XseA family.</text>
</comment>
<evidence type="ECO:0000256" key="1">
    <source>
        <dbReference type="ARBA" id="ARBA00022490"/>
    </source>
</evidence>
<dbReference type="Pfam" id="PF02601">
    <property type="entry name" value="Exonuc_VII_L"/>
    <property type="match status" value="1"/>
</dbReference>
<dbReference type="EC" id="3.1.11.6" evidence="5"/>
<evidence type="ECO:0000256" key="4">
    <source>
        <dbReference type="ARBA" id="ARBA00022839"/>
    </source>
</evidence>
<comment type="function">
    <text evidence="5">Bidirectionally degrades single-stranded DNA into large acid-insoluble oligonucleotides, which are then degraded further into small acid-soluble oligonucleotides.</text>
</comment>
<protein>
    <recommendedName>
        <fullName evidence="5">Exodeoxyribonuclease 7 large subunit</fullName>
        <ecNumber evidence="5">3.1.11.6</ecNumber>
    </recommendedName>
    <alternativeName>
        <fullName evidence="5">Exodeoxyribonuclease VII large subunit</fullName>
        <shortName evidence="5">Exonuclease VII large subunit</shortName>
    </alternativeName>
</protein>
<dbReference type="CDD" id="cd04489">
    <property type="entry name" value="ExoVII_LU_OBF"/>
    <property type="match status" value="1"/>
</dbReference>
<dbReference type="GO" id="GO:0009318">
    <property type="term" value="C:exodeoxyribonuclease VII complex"/>
    <property type="evidence" value="ECO:0007669"/>
    <property type="project" value="UniProtKB-UniRule"/>
</dbReference>
<dbReference type="Pfam" id="PF13742">
    <property type="entry name" value="tRNA_anti_2"/>
    <property type="match status" value="1"/>
</dbReference>
<keyword evidence="10" id="KW-1185">Reference proteome</keyword>
<dbReference type="InterPro" id="IPR020579">
    <property type="entry name" value="Exonuc_VII_lsu_C"/>
</dbReference>
<organism evidence="9 10">
    <name type="scientific">Janibacter alkaliphilus</name>
    <dbReference type="NCBI Taxonomy" id="1069963"/>
    <lineage>
        <taxon>Bacteria</taxon>
        <taxon>Bacillati</taxon>
        <taxon>Actinomycetota</taxon>
        <taxon>Actinomycetes</taxon>
        <taxon>Micrococcales</taxon>
        <taxon>Intrasporangiaceae</taxon>
        <taxon>Janibacter</taxon>
    </lineage>
</organism>
<keyword evidence="1 5" id="KW-0963">Cytoplasm</keyword>
<dbReference type="GO" id="GO:0003676">
    <property type="term" value="F:nucleic acid binding"/>
    <property type="evidence" value="ECO:0007669"/>
    <property type="project" value="InterPro"/>
</dbReference>
<sequence length="408" mass="45035">MSLPEKAADTTAEDPWPVRLLSAKIADYVERMSVTWVEGQVVQLNRRPGARTAYLTLRDADVDMSLSCSVRVTALDAMPAPLTQGARVVVQAKPSYWTQRGSLSMDVRQIRPVGVGELLARVEYLRQHLRSEGLFDDSRKRPLPFLPRRVGLICGRASAAERDVVENARRRWPSLPIEIRQVAVQGVEAVTAVSAALAELDALDDVDVIVISRGGGSVEDLLPFSNEALVRAVAQARTPVVSAIGHESDQPLLDLVADVRASTPTHAATLVSPDAAAERDGLDQALDRMRRSTRVRLDRERCQLEGLTSRPVLTDRAGVVRVQREHVTTLRDRVRRQADVRLTRERDRVDHLRAQARVLSPASTLERGYAVIQRRDGAVVDSREDLEVEELLRVTVADGDFAVRVAGS</sequence>
<dbReference type="PANTHER" id="PTHR30008">
    <property type="entry name" value="EXODEOXYRIBONUCLEASE 7 LARGE SUBUNIT"/>
    <property type="match status" value="1"/>
</dbReference>
<dbReference type="InterPro" id="IPR003753">
    <property type="entry name" value="Exonuc_VII_L"/>
</dbReference>
<evidence type="ECO:0000259" key="7">
    <source>
        <dbReference type="Pfam" id="PF02601"/>
    </source>
</evidence>
<dbReference type="GO" id="GO:0006308">
    <property type="term" value="P:DNA catabolic process"/>
    <property type="evidence" value="ECO:0007669"/>
    <property type="project" value="UniProtKB-UniRule"/>
</dbReference>
<dbReference type="GO" id="GO:0005737">
    <property type="term" value="C:cytoplasm"/>
    <property type="evidence" value="ECO:0007669"/>
    <property type="project" value="UniProtKB-SubCell"/>
</dbReference>
<dbReference type="Proteomes" id="UP000592181">
    <property type="component" value="Unassembled WGS sequence"/>
</dbReference>
<feature type="domain" description="Exonuclease VII large subunit C-terminal" evidence="7">
    <location>
        <begin position="134"/>
        <end position="354"/>
    </location>
</feature>
<dbReference type="PANTHER" id="PTHR30008:SF0">
    <property type="entry name" value="EXODEOXYRIBONUCLEASE 7 LARGE SUBUNIT"/>
    <property type="match status" value="1"/>
</dbReference>
<dbReference type="HAMAP" id="MF_00378">
    <property type="entry name" value="Exonuc_7_L"/>
    <property type="match status" value="1"/>
</dbReference>
<comment type="subunit">
    <text evidence="5">Heterooligomer composed of large and small subunits.</text>
</comment>
<feature type="domain" description="OB-fold nucleic acid binding" evidence="8">
    <location>
        <begin position="17"/>
        <end position="111"/>
    </location>
</feature>
<dbReference type="NCBIfam" id="TIGR00237">
    <property type="entry name" value="xseA"/>
    <property type="match status" value="1"/>
</dbReference>
<dbReference type="InterPro" id="IPR025824">
    <property type="entry name" value="OB-fold_nuc-bd_dom"/>
</dbReference>
<reference evidence="9 10" key="1">
    <citation type="submission" date="2020-07" db="EMBL/GenBank/DDBJ databases">
        <title>Sequencing the genomes of 1000 actinobacteria strains.</title>
        <authorList>
            <person name="Klenk H.-P."/>
        </authorList>
    </citation>
    <scope>NUCLEOTIDE SEQUENCE [LARGE SCALE GENOMIC DNA]</scope>
    <source>
        <strain evidence="9 10">DSM 24723</strain>
    </source>
</reference>
<keyword evidence="3 5" id="KW-0378">Hydrolase</keyword>
<gene>
    <name evidence="5" type="primary">xseA</name>
    <name evidence="9" type="ORF">BJY28_001715</name>
</gene>
<dbReference type="RefSeq" id="WP_179462647.1">
    <property type="nucleotide sequence ID" value="NZ_JACBZX010000001.1"/>
</dbReference>
<comment type="caution">
    <text evidence="9">The sequence shown here is derived from an EMBL/GenBank/DDBJ whole genome shotgun (WGS) entry which is preliminary data.</text>
</comment>
<evidence type="ECO:0000313" key="10">
    <source>
        <dbReference type="Proteomes" id="UP000592181"/>
    </source>
</evidence>
<proteinExistence type="inferred from homology"/>